<organism evidence="7 8">
    <name type="scientific">Pseudohalioglobus sediminis</name>
    <dbReference type="NCBI Taxonomy" id="2606449"/>
    <lineage>
        <taxon>Bacteria</taxon>
        <taxon>Pseudomonadati</taxon>
        <taxon>Pseudomonadota</taxon>
        <taxon>Gammaproteobacteria</taxon>
        <taxon>Cellvibrionales</taxon>
        <taxon>Halieaceae</taxon>
        <taxon>Pseudohalioglobus</taxon>
    </lineage>
</organism>
<dbReference type="InterPro" id="IPR037004">
    <property type="entry name" value="Exonuc_VII_ssu_sf"/>
</dbReference>
<proteinExistence type="inferred from homology"/>
<dbReference type="Gene3D" id="1.10.287.1040">
    <property type="entry name" value="Exonuclease VII, small subunit"/>
    <property type="match status" value="1"/>
</dbReference>
<dbReference type="AlphaFoldDB" id="A0A5B0WP56"/>
<dbReference type="GO" id="GO:0009318">
    <property type="term" value="C:exodeoxyribonuclease VII complex"/>
    <property type="evidence" value="ECO:0007669"/>
    <property type="project" value="UniProtKB-UniRule"/>
</dbReference>
<dbReference type="GO" id="GO:0006308">
    <property type="term" value="P:DNA catabolic process"/>
    <property type="evidence" value="ECO:0007669"/>
    <property type="project" value="UniProtKB-UniRule"/>
</dbReference>
<dbReference type="PANTHER" id="PTHR34137">
    <property type="entry name" value="EXODEOXYRIBONUCLEASE 7 SMALL SUBUNIT"/>
    <property type="match status" value="1"/>
</dbReference>
<evidence type="ECO:0000256" key="6">
    <source>
        <dbReference type="HAMAP-Rule" id="MF_00337"/>
    </source>
</evidence>
<name>A0A5B0WP56_9GAMM</name>
<comment type="caution">
    <text evidence="7">The sequence shown here is derived from an EMBL/GenBank/DDBJ whole genome shotgun (WGS) entry which is preliminary data.</text>
</comment>
<sequence length="80" mass="8761">MAGKKKSHDFSALISELEGLVTEIEDESRSLDDALRTFESGITLVRHAQKLLEEMEQKVQTLTAAGQAADTAALDDKDIE</sequence>
<keyword evidence="4 6" id="KW-0378">Hydrolase</keyword>
<dbReference type="Pfam" id="PF02609">
    <property type="entry name" value="Exonuc_VII_S"/>
    <property type="match status" value="1"/>
</dbReference>
<keyword evidence="3 6" id="KW-0540">Nuclease</keyword>
<dbReference type="RefSeq" id="WP_149612603.1">
    <property type="nucleotide sequence ID" value="NZ_VTUX01000009.1"/>
</dbReference>
<comment type="subcellular location">
    <subcellularLocation>
        <location evidence="6">Cytoplasm</location>
    </subcellularLocation>
</comment>
<gene>
    <name evidence="6 7" type="primary">xseB</name>
    <name evidence="7" type="ORF">F0M18_16675</name>
</gene>
<reference evidence="7 8" key="1">
    <citation type="submission" date="2019-09" db="EMBL/GenBank/DDBJ databases">
        <authorList>
            <person name="Chen X.-Y."/>
        </authorList>
    </citation>
    <scope>NUCLEOTIDE SEQUENCE [LARGE SCALE GENOMIC DNA]</scope>
    <source>
        <strain evidence="7 8">NY5</strain>
    </source>
</reference>
<evidence type="ECO:0000256" key="3">
    <source>
        <dbReference type="ARBA" id="ARBA00022722"/>
    </source>
</evidence>
<evidence type="ECO:0000256" key="4">
    <source>
        <dbReference type="ARBA" id="ARBA00022801"/>
    </source>
</evidence>
<evidence type="ECO:0000256" key="5">
    <source>
        <dbReference type="ARBA" id="ARBA00022839"/>
    </source>
</evidence>
<dbReference type="HAMAP" id="MF_00337">
    <property type="entry name" value="Exonuc_7_S"/>
    <property type="match status" value="1"/>
</dbReference>
<accession>A0A5B0WP56</accession>
<dbReference type="NCBIfam" id="TIGR01280">
    <property type="entry name" value="xseB"/>
    <property type="match status" value="1"/>
</dbReference>
<comment type="similarity">
    <text evidence="1 6">Belongs to the XseB family.</text>
</comment>
<dbReference type="EMBL" id="VTUX01000009">
    <property type="protein sequence ID" value="KAA1188840.1"/>
    <property type="molecule type" value="Genomic_DNA"/>
</dbReference>
<keyword evidence="5 6" id="KW-0269">Exonuclease</keyword>
<dbReference type="EC" id="3.1.11.6" evidence="6"/>
<keyword evidence="2 6" id="KW-0963">Cytoplasm</keyword>
<evidence type="ECO:0000313" key="8">
    <source>
        <dbReference type="Proteomes" id="UP000323708"/>
    </source>
</evidence>
<dbReference type="InterPro" id="IPR003761">
    <property type="entry name" value="Exonuc_VII_S"/>
</dbReference>
<evidence type="ECO:0000256" key="2">
    <source>
        <dbReference type="ARBA" id="ARBA00022490"/>
    </source>
</evidence>
<protein>
    <recommendedName>
        <fullName evidence="6">Exodeoxyribonuclease 7 small subunit</fullName>
        <ecNumber evidence="6">3.1.11.6</ecNumber>
    </recommendedName>
    <alternativeName>
        <fullName evidence="6">Exodeoxyribonuclease VII small subunit</fullName>
        <shortName evidence="6">Exonuclease VII small subunit</shortName>
    </alternativeName>
</protein>
<dbReference type="Proteomes" id="UP000323708">
    <property type="component" value="Unassembled WGS sequence"/>
</dbReference>
<dbReference type="PANTHER" id="PTHR34137:SF1">
    <property type="entry name" value="EXODEOXYRIBONUCLEASE 7 SMALL SUBUNIT"/>
    <property type="match status" value="1"/>
</dbReference>
<comment type="subunit">
    <text evidence="6">Heterooligomer composed of large and small subunits.</text>
</comment>
<evidence type="ECO:0000313" key="7">
    <source>
        <dbReference type="EMBL" id="KAA1188840.1"/>
    </source>
</evidence>
<dbReference type="GO" id="GO:0008855">
    <property type="term" value="F:exodeoxyribonuclease VII activity"/>
    <property type="evidence" value="ECO:0007669"/>
    <property type="project" value="UniProtKB-UniRule"/>
</dbReference>
<dbReference type="SUPFAM" id="SSF116842">
    <property type="entry name" value="XseB-like"/>
    <property type="match status" value="1"/>
</dbReference>
<keyword evidence="8" id="KW-1185">Reference proteome</keyword>
<dbReference type="GO" id="GO:0005829">
    <property type="term" value="C:cytosol"/>
    <property type="evidence" value="ECO:0007669"/>
    <property type="project" value="TreeGrafter"/>
</dbReference>
<evidence type="ECO:0000256" key="1">
    <source>
        <dbReference type="ARBA" id="ARBA00009998"/>
    </source>
</evidence>
<comment type="function">
    <text evidence="6">Bidirectionally degrades single-stranded DNA into large acid-insoluble oligonucleotides, which are then degraded further into small acid-soluble oligonucleotides.</text>
</comment>
<comment type="catalytic activity">
    <reaction evidence="6">
        <text>Exonucleolytic cleavage in either 5'- to 3'- or 3'- to 5'-direction to yield nucleoside 5'-phosphates.</text>
        <dbReference type="EC" id="3.1.11.6"/>
    </reaction>
</comment>